<keyword evidence="2" id="KW-1185">Reference proteome</keyword>
<proteinExistence type="predicted"/>
<dbReference type="RefSeq" id="YP_009101858.1">
    <property type="nucleotide sequence ID" value="NC_025447.1"/>
</dbReference>
<dbReference type="EMBL" id="KM507819">
    <property type="protein sequence ID" value="AIT14161.1"/>
    <property type="molecule type" value="Genomic_DNA"/>
</dbReference>
<dbReference type="KEGG" id="vg:22111311"/>
<protein>
    <submittedName>
        <fullName evidence="1">Uncharacterized protein</fullName>
    </submittedName>
</protein>
<sequence length="203" mass="23220">MKTITTTTFVMAFSELNAEQQTAAIELVRDRERASEDNFFAESVLEYYKETVLPEYGIDEAELQYSGFWSQGDGASISTDHVDAEKFLRKVKALTKYRSIRHLLNEDDLEMSVERSQSRYAHENTVGGCVDTRYTDLTVKQAALAEELENLLTDTIRELSCKLYRDLENAYEDQFTTENIVGLIEGNEYQFNVIDGVVESIAY</sequence>
<dbReference type="GeneID" id="22111311"/>
<evidence type="ECO:0000313" key="1">
    <source>
        <dbReference type="EMBL" id="AIT14161.1"/>
    </source>
</evidence>
<gene>
    <name evidence="1" type="primary">271</name>
    <name evidence="1" type="ORF">PBI_121Q_271</name>
</gene>
<accession>A0A097EXN4</accession>
<reference evidence="1 2" key="1">
    <citation type="submission" date="2014-09" db="EMBL/GenBank/DDBJ databases">
        <authorList>
            <person name="Lapin J.S."/>
            <person name="Pope W.H."/>
            <person name="Hua J."/>
            <person name="Ford M.E."/>
            <person name="Conway J.F."/>
            <person name="Hatfull G.F."/>
            <person name="Hendrix R.W."/>
        </authorList>
    </citation>
    <scope>NUCLEOTIDE SEQUENCE [LARGE SCALE GENOMIC DNA]</scope>
</reference>
<name>A0A097EXN4_9CAUD</name>
<evidence type="ECO:0000313" key="2">
    <source>
        <dbReference type="Proteomes" id="UP000029889"/>
    </source>
</evidence>
<dbReference type="Proteomes" id="UP000029889">
    <property type="component" value="Segment"/>
</dbReference>
<dbReference type="OrthoDB" id="17079at10239"/>
<organism evidence="1 2">
    <name type="scientific">Escherichia phage 121Q</name>
    <dbReference type="NCBI Taxonomy" id="1555202"/>
    <lineage>
        <taxon>Viruses</taxon>
        <taxon>Duplodnaviria</taxon>
        <taxon>Heunggongvirae</taxon>
        <taxon>Uroviricota</taxon>
        <taxon>Caudoviricetes</taxon>
        <taxon>Asteriusvirus</taxon>
        <taxon>Asteriusvirus av121Q</taxon>
    </lineage>
</organism>